<sequence length="224" mass="24708">METVEAGSQGEVDGSVIWLHGLGADGHDFEPIVPELRLDGLLNLRFVFPHAPIREVTLNNGIAMRAWYDIISLDRDGPQDEESIRASSEQLLRLVQREQERGVPADKIVLAGFSQGGAIALHTALRYPDRLAGLMALSTWLPMTHVFQSEVTAAPTSQPRDLPVFIAHGTFDPILPITLGELSRNTLQAAGFEPEWHAYPMAHAVCGEEIVAIRDWLLRVYGVD</sequence>
<keyword evidence="2" id="KW-0378">Hydrolase</keyword>
<dbReference type="Pfam" id="PF02230">
    <property type="entry name" value="Abhydrolase_2"/>
    <property type="match status" value="1"/>
</dbReference>
<feature type="domain" description="Phospholipase/carboxylesterase/thioesterase" evidence="3">
    <location>
        <begin position="11"/>
        <end position="217"/>
    </location>
</feature>
<dbReference type="Proteomes" id="UP000092695">
    <property type="component" value="Chromosome"/>
</dbReference>
<evidence type="ECO:0000313" key="5">
    <source>
        <dbReference type="Proteomes" id="UP000092695"/>
    </source>
</evidence>
<dbReference type="InterPro" id="IPR050565">
    <property type="entry name" value="LYPA1-2/EST-like"/>
</dbReference>
<keyword evidence="5" id="KW-1185">Reference proteome</keyword>
<dbReference type="KEGG" id="woc:BA177_02165"/>
<evidence type="ECO:0000313" key="4">
    <source>
        <dbReference type="EMBL" id="ANO52923.1"/>
    </source>
</evidence>
<accession>A0A193LKG8</accession>
<name>A0A193LKG8_9GAMM</name>
<reference evidence="4 5" key="1">
    <citation type="submission" date="2016-06" db="EMBL/GenBank/DDBJ databases">
        <title>Complete genome sequence of a deep-branching marine Gamma Proteobacterium Woeseia oceani type strain XK5.</title>
        <authorList>
            <person name="Mu D."/>
            <person name="Du Z."/>
        </authorList>
    </citation>
    <scope>NUCLEOTIDE SEQUENCE [LARGE SCALE GENOMIC DNA]</scope>
    <source>
        <strain evidence="4 5">XK5</strain>
    </source>
</reference>
<gene>
    <name evidence="4" type="ORF">BA177_02165</name>
</gene>
<dbReference type="EMBL" id="CP016268">
    <property type="protein sequence ID" value="ANO52923.1"/>
    <property type="molecule type" value="Genomic_DNA"/>
</dbReference>
<evidence type="ECO:0000259" key="3">
    <source>
        <dbReference type="Pfam" id="PF02230"/>
    </source>
</evidence>
<dbReference type="InterPro" id="IPR003140">
    <property type="entry name" value="PLipase/COase/thioEstase"/>
</dbReference>
<dbReference type="PANTHER" id="PTHR10655">
    <property type="entry name" value="LYSOPHOSPHOLIPASE-RELATED"/>
    <property type="match status" value="1"/>
</dbReference>
<dbReference type="AlphaFoldDB" id="A0A193LKG8"/>
<dbReference type="GO" id="GO:0016787">
    <property type="term" value="F:hydrolase activity"/>
    <property type="evidence" value="ECO:0007669"/>
    <property type="project" value="UniProtKB-KW"/>
</dbReference>
<dbReference type="STRING" id="1548547.BA177_02165"/>
<evidence type="ECO:0000256" key="1">
    <source>
        <dbReference type="ARBA" id="ARBA00006499"/>
    </source>
</evidence>
<evidence type="ECO:0000256" key="2">
    <source>
        <dbReference type="ARBA" id="ARBA00022801"/>
    </source>
</evidence>
<comment type="similarity">
    <text evidence="1">Belongs to the AB hydrolase superfamily. AB hydrolase 2 family.</text>
</comment>
<proteinExistence type="inferred from homology"/>
<dbReference type="PANTHER" id="PTHR10655:SF17">
    <property type="entry name" value="LYSOPHOSPHOLIPASE-LIKE PROTEIN 1"/>
    <property type="match status" value="1"/>
</dbReference>
<organism evidence="4 5">
    <name type="scientific">Woeseia oceani</name>
    <dbReference type="NCBI Taxonomy" id="1548547"/>
    <lineage>
        <taxon>Bacteria</taxon>
        <taxon>Pseudomonadati</taxon>
        <taxon>Pseudomonadota</taxon>
        <taxon>Gammaproteobacteria</taxon>
        <taxon>Woeseiales</taxon>
        <taxon>Woeseiaceae</taxon>
        <taxon>Woeseia</taxon>
    </lineage>
</organism>
<dbReference type="InterPro" id="IPR029058">
    <property type="entry name" value="AB_hydrolase_fold"/>
</dbReference>
<dbReference type="SUPFAM" id="SSF53474">
    <property type="entry name" value="alpha/beta-Hydrolases"/>
    <property type="match status" value="1"/>
</dbReference>
<protein>
    <submittedName>
        <fullName evidence="4">Carboxylesterase</fullName>
    </submittedName>
</protein>
<dbReference type="Gene3D" id="3.40.50.1820">
    <property type="entry name" value="alpha/beta hydrolase"/>
    <property type="match status" value="1"/>
</dbReference>